<organism evidence="4 5">
    <name type="scientific">Mytilus galloprovincialis</name>
    <name type="common">Mediterranean mussel</name>
    <dbReference type="NCBI Taxonomy" id="29158"/>
    <lineage>
        <taxon>Eukaryota</taxon>
        <taxon>Metazoa</taxon>
        <taxon>Spiralia</taxon>
        <taxon>Lophotrochozoa</taxon>
        <taxon>Mollusca</taxon>
        <taxon>Bivalvia</taxon>
        <taxon>Autobranchia</taxon>
        <taxon>Pteriomorphia</taxon>
        <taxon>Mytilida</taxon>
        <taxon>Mytiloidea</taxon>
        <taxon>Mytilidae</taxon>
        <taxon>Mytilinae</taxon>
        <taxon>Mytilus</taxon>
    </lineage>
</organism>
<dbReference type="GO" id="GO:0008021">
    <property type="term" value="C:synaptic vesicle"/>
    <property type="evidence" value="ECO:0007669"/>
    <property type="project" value="TreeGrafter"/>
</dbReference>
<dbReference type="GO" id="GO:0000149">
    <property type="term" value="F:SNARE binding"/>
    <property type="evidence" value="ECO:0007669"/>
    <property type="project" value="TreeGrafter"/>
</dbReference>
<dbReference type="PANTHER" id="PTHR31305:SF2">
    <property type="entry name" value="SNARE-ASSOCIATED PROTEIN SNAPIN"/>
    <property type="match status" value="1"/>
</dbReference>
<sequence>MSSIGAKKEEEKPLDCSTRDAIADGLVDLLKPSVEEIDGRVKTVRESQIELRQQIDLVAEDLKKIAELQGIPIDLEPYVKKLNNSRRRVMLVNNILQNAQDRLNKLYSNVSKETAKQKALVDPQTK</sequence>
<dbReference type="GO" id="GO:0008333">
    <property type="term" value="P:endosome to lysosome transport"/>
    <property type="evidence" value="ECO:0007669"/>
    <property type="project" value="TreeGrafter"/>
</dbReference>
<dbReference type="Proteomes" id="UP000596742">
    <property type="component" value="Unassembled WGS sequence"/>
</dbReference>
<dbReference type="GO" id="GO:0007040">
    <property type="term" value="P:lysosome organization"/>
    <property type="evidence" value="ECO:0007669"/>
    <property type="project" value="TreeGrafter"/>
</dbReference>
<dbReference type="GO" id="GO:0031083">
    <property type="term" value="C:BLOC-1 complex"/>
    <property type="evidence" value="ECO:0007669"/>
    <property type="project" value="InterPro"/>
</dbReference>
<comment type="caution">
    <text evidence="4">The sequence shown here is derived from an EMBL/GenBank/DDBJ whole genome shotgun (WGS) entry which is preliminary data.</text>
</comment>
<dbReference type="PANTHER" id="PTHR31305">
    <property type="entry name" value="SNARE-ASSOCIATED PROTEIN SNAPIN"/>
    <property type="match status" value="1"/>
</dbReference>
<evidence type="ECO:0000313" key="5">
    <source>
        <dbReference type="Proteomes" id="UP000596742"/>
    </source>
</evidence>
<dbReference type="GO" id="GO:0032418">
    <property type="term" value="P:lysosome localization"/>
    <property type="evidence" value="ECO:0007669"/>
    <property type="project" value="TreeGrafter"/>
</dbReference>
<dbReference type="Pfam" id="PF14712">
    <property type="entry name" value="Snapin_Pallidin"/>
    <property type="match status" value="1"/>
</dbReference>
<reference evidence="4" key="1">
    <citation type="submission" date="2018-11" db="EMBL/GenBank/DDBJ databases">
        <authorList>
            <person name="Alioto T."/>
            <person name="Alioto T."/>
        </authorList>
    </citation>
    <scope>NUCLEOTIDE SEQUENCE</scope>
</reference>
<dbReference type="GO" id="GO:0006886">
    <property type="term" value="P:intracellular protein transport"/>
    <property type="evidence" value="ECO:0007669"/>
    <property type="project" value="InterPro"/>
</dbReference>
<dbReference type="GO" id="GO:0016079">
    <property type="term" value="P:synaptic vesicle exocytosis"/>
    <property type="evidence" value="ECO:0007669"/>
    <property type="project" value="TreeGrafter"/>
</dbReference>
<evidence type="ECO:0000256" key="2">
    <source>
        <dbReference type="ARBA" id="ARBA00023054"/>
    </source>
</evidence>
<dbReference type="InterPro" id="IPR017246">
    <property type="entry name" value="Snapin"/>
</dbReference>
<dbReference type="AlphaFoldDB" id="A0A8B6GU05"/>
<dbReference type="InterPro" id="IPR028119">
    <property type="entry name" value="Snapin/Pallidin/Snn1"/>
</dbReference>
<dbReference type="GO" id="GO:2000300">
    <property type="term" value="P:regulation of synaptic vesicle exocytosis"/>
    <property type="evidence" value="ECO:0007669"/>
    <property type="project" value="TreeGrafter"/>
</dbReference>
<dbReference type="OrthoDB" id="5399166at2759"/>
<proteinExistence type="inferred from homology"/>
<name>A0A8B6GU05_MYTGA</name>
<gene>
    <name evidence="4" type="ORF">MGAL_10B049821</name>
</gene>
<keyword evidence="2" id="KW-0175">Coiled coil</keyword>
<protein>
    <recommendedName>
        <fullName evidence="3">Biogenesis of lysosome-related organelles complex 1 subunit 7</fullName>
    </recommendedName>
</protein>
<comment type="similarity">
    <text evidence="1">Belongs to the SNAPIN family.</text>
</comment>
<evidence type="ECO:0000256" key="3">
    <source>
        <dbReference type="ARBA" id="ARBA00033330"/>
    </source>
</evidence>
<keyword evidence="5" id="KW-1185">Reference proteome</keyword>
<dbReference type="EMBL" id="UYJE01008966">
    <property type="protein sequence ID" value="VDI68856.1"/>
    <property type="molecule type" value="Genomic_DNA"/>
</dbReference>
<accession>A0A8B6GU05</accession>
<evidence type="ECO:0000256" key="1">
    <source>
        <dbReference type="ARBA" id="ARBA00006111"/>
    </source>
</evidence>
<dbReference type="GO" id="GO:0099078">
    <property type="term" value="C:BORC complex"/>
    <property type="evidence" value="ECO:0007669"/>
    <property type="project" value="TreeGrafter"/>
</dbReference>
<evidence type="ECO:0000313" key="4">
    <source>
        <dbReference type="EMBL" id="VDI68856.1"/>
    </source>
</evidence>